<keyword evidence="1" id="KW-0808">Transferase</keyword>
<dbReference type="RefSeq" id="WP_015191637.1">
    <property type="nucleotide sequence ID" value="NC_019748.1"/>
</dbReference>
<evidence type="ECO:0000256" key="1">
    <source>
        <dbReference type="ARBA" id="ARBA00022679"/>
    </source>
</evidence>
<reference evidence="5" key="1">
    <citation type="journal article" date="2013" name="Proc. Natl. Acad. Sci. U.S.A.">
        <title>Improving the coverage of the cyanobacterial phylum using diversity-driven genome sequencing.</title>
        <authorList>
            <person name="Shih P.M."/>
            <person name="Wu D."/>
            <person name="Latifi A."/>
            <person name="Axen S.D."/>
            <person name="Fewer D.P."/>
            <person name="Talla E."/>
            <person name="Calteau A."/>
            <person name="Cai F."/>
            <person name="Tandeau de Marsac N."/>
            <person name="Rippka R."/>
            <person name="Herdman M."/>
            <person name="Sivonen K."/>
            <person name="Coursin T."/>
            <person name="Laurent T."/>
            <person name="Goodwin L."/>
            <person name="Nolan M."/>
            <person name="Davenport K.W."/>
            <person name="Han C.S."/>
            <person name="Rubin E.M."/>
            <person name="Eisen J.A."/>
            <person name="Woyke T."/>
            <person name="Gugger M."/>
            <person name="Kerfeld C.A."/>
        </authorList>
    </citation>
    <scope>NUCLEOTIDE SEQUENCE [LARGE SCALE GENOMIC DNA]</scope>
    <source>
        <strain evidence="5">ATCC 29371 / PCC 7437</strain>
    </source>
</reference>
<dbReference type="OrthoDB" id="512204at2"/>
<proteinExistence type="predicted"/>
<dbReference type="SUPFAM" id="SSF55729">
    <property type="entry name" value="Acyl-CoA N-acyltransferases (Nat)"/>
    <property type="match status" value="1"/>
</dbReference>
<gene>
    <name evidence="4" type="ordered locus">Sta7437_0352</name>
</gene>
<dbReference type="PATRIC" id="fig|111780.3.peg.362"/>
<dbReference type="CDD" id="cd04301">
    <property type="entry name" value="NAT_SF"/>
    <property type="match status" value="1"/>
</dbReference>
<dbReference type="KEGG" id="scs:Sta7437_0352"/>
<dbReference type="InterPro" id="IPR000182">
    <property type="entry name" value="GNAT_dom"/>
</dbReference>
<dbReference type="InterPro" id="IPR050680">
    <property type="entry name" value="YpeA/RimI_acetyltransf"/>
</dbReference>
<accession>K9XPE5</accession>
<feature type="domain" description="N-acetyltransferase" evidence="3">
    <location>
        <begin position="9"/>
        <end position="153"/>
    </location>
</feature>
<dbReference type="GO" id="GO:0016747">
    <property type="term" value="F:acyltransferase activity, transferring groups other than amino-acyl groups"/>
    <property type="evidence" value="ECO:0007669"/>
    <property type="project" value="InterPro"/>
</dbReference>
<evidence type="ECO:0000313" key="5">
    <source>
        <dbReference type="Proteomes" id="UP000010473"/>
    </source>
</evidence>
<dbReference type="AlphaFoldDB" id="K9XPE5"/>
<organism evidence="4 5">
    <name type="scientific">Stanieria cyanosphaera (strain ATCC 29371 / PCC 7437)</name>
    <dbReference type="NCBI Taxonomy" id="111780"/>
    <lineage>
        <taxon>Bacteria</taxon>
        <taxon>Bacillati</taxon>
        <taxon>Cyanobacteriota</taxon>
        <taxon>Cyanophyceae</taxon>
        <taxon>Pleurocapsales</taxon>
        <taxon>Dermocarpellaceae</taxon>
        <taxon>Stanieria</taxon>
    </lineage>
</organism>
<dbReference type="Pfam" id="PF00583">
    <property type="entry name" value="Acetyltransf_1"/>
    <property type="match status" value="1"/>
</dbReference>
<evidence type="ECO:0000256" key="2">
    <source>
        <dbReference type="ARBA" id="ARBA00023315"/>
    </source>
</evidence>
<protein>
    <submittedName>
        <fullName evidence="4">GCN5-related N-acetyltransferase</fullName>
    </submittedName>
</protein>
<evidence type="ECO:0000259" key="3">
    <source>
        <dbReference type="PROSITE" id="PS51186"/>
    </source>
</evidence>
<evidence type="ECO:0000313" key="4">
    <source>
        <dbReference type="EMBL" id="AFZ33964.1"/>
    </source>
</evidence>
<dbReference type="Proteomes" id="UP000010473">
    <property type="component" value="Chromosome"/>
</dbReference>
<dbReference type="PROSITE" id="PS51186">
    <property type="entry name" value="GNAT"/>
    <property type="match status" value="1"/>
</dbReference>
<dbReference type="PANTHER" id="PTHR43420">
    <property type="entry name" value="ACETYLTRANSFERASE"/>
    <property type="match status" value="1"/>
</dbReference>
<keyword evidence="5" id="KW-1185">Reference proteome</keyword>
<dbReference type="eggNOG" id="COG0456">
    <property type="taxonomic scope" value="Bacteria"/>
</dbReference>
<sequence length="153" mass="17532">MNADFPPGYQLRIGTGKDRALLVKFMTLTYQELFPSQSSFNHLTDTVKKYFSVETPLWWVENLSQQPVACLWMGTAIDQASGKSYGYIFLLMVLKQYRRQGIGTRLIATAENWAKARGINRIGLQVFSHNQSALKLYHQLGFQTQSLSMIKYL</sequence>
<dbReference type="EMBL" id="CP003653">
    <property type="protein sequence ID" value="AFZ33964.1"/>
    <property type="molecule type" value="Genomic_DNA"/>
</dbReference>
<dbReference type="STRING" id="111780.Sta7437_0352"/>
<dbReference type="HOGENOM" id="CLU_117539_0_0_3"/>
<name>K9XPE5_STAC7</name>
<dbReference type="InterPro" id="IPR016181">
    <property type="entry name" value="Acyl_CoA_acyltransferase"/>
</dbReference>
<keyword evidence="2" id="KW-0012">Acyltransferase</keyword>
<dbReference type="PANTHER" id="PTHR43420:SF12">
    <property type="entry name" value="N-ACETYLTRANSFERASE DOMAIN-CONTAINING PROTEIN"/>
    <property type="match status" value="1"/>
</dbReference>
<dbReference type="Gene3D" id="3.40.630.30">
    <property type="match status" value="1"/>
</dbReference>